<feature type="region of interest" description="Disordered" evidence="1">
    <location>
        <begin position="66"/>
        <end position="86"/>
    </location>
</feature>
<organism evidence="2 3">
    <name type="scientific">Acanthoscelides obtectus</name>
    <name type="common">Bean weevil</name>
    <name type="synonym">Bruchus obtectus</name>
    <dbReference type="NCBI Taxonomy" id="200917"/>
    <lineage>
        <taxon>Eukaryota</taxon>
        <taxon>Metazoa</taxon>
        <taxon>Ecdysozoa</taxon>
        <taxon>Arthropoda</taxon>
        <taxon>Hexapoda</taxon>
        <taxon>Insecta</taxon>
        <taxon>Pterygota</taxon>
        <taxon>Neoptera</taxon>
        <taxon>Endopterygota</taxon>
        <taxon>Coleoptera</taxon>
        <taxon>Polyphaga</taxon>
        <taxon>Cucujiformia</taxon>
        <taxon>Chrysomeloidea</taxon>
        <taxon>Chrysomelidae</taxon>
        <taxon>Bruchinae</taxon>
        <taxon>Bruchini</taxon>
        <taxon>Acanthoscelides</taxon>
    </lineage>
</organism>
<dbReference type="AlphaFoldDB" id="A0A9P0QAR2"/>
<evidence type="ECO:0000313" key="3">
    <source>
        <dbReference type="Proteomes" id="UP001152888"/>
    </source>
</evidence>
<sequence>MRRLFPVLLTLGSSKIGLTKFLLDHHSSRGALAFRLLPARLLWCKKCSLPLRAYYKFLELSSKTPPRIRSARQTRHASVAHPNVEN</sequence>
<accession>A0A9P0QAR2</accession>
<dbReference type="EMBL" id="CAKOFQ010008825">
    <property type="protein sequence ID" value="CAH2016134.1"/>
    <property type="molecule type" value="Genomic_DNA"/>
</dbReference>
<gene>
    <name evidence="2" type="ORF">ACAOBT_LOCUS35177</name>
</gene>
<dbReference type="Proteomes" id="UP001152888">
    <property type="component" value="Unassembled WGS sequence"/>
</dbReference>
<proteinExistence type="predicted"/>
<keyword evidence="3" id="KW-1185">Reference proteome</keyword>
<evidence type="ECO:0000313" key="2">
    <source>
        <dbReference type="EMBL" id="CAH2016134.1"/>
    </source>
</evidence>
<name>A0A9P0QAR2_ACAOB</name>
<protein>
    <submittedName>
        <fullName evidence="2">Uncharacterized protein</fullName>
    </submittedName>
</protein>
<comment type="caution">
    <text evidence="2">The sequence shown here is derived from an EMBL/GenBank/DDBJ whole genome shotgun (WGS) entry which is preliminary data.</text>
</comment>
<evidence type="ECO:0000256" key="1">
    <source>
        <dbReference type="SAM" id="MobiDB-lite"/>
    </source>
</evidence>
<reference evidence="2" key="1">
    <citation type="submission" date="2022-03" db="EMBL/GenBank/DDBJ databases">
        <authorList>
            <person name="Sayadi A."/>
        </authorList>
    </citation>
    <scope>NUCLEOTIDE SEQUENCE</scope>
</reference>